<dbReference type="RefSeq" id="XP_033690393.1">
    <property type="nucleotide sequence ID" value="XM_033820042.1"/>
</dbReference>
<dbReference type="Proteomes" id="UP000800094">
    <property type="component" value="Unassembled WGS sequence"/>
</dbReference>
<feature type="region of interest" description="Disordered" evidence="1">
    <location>
        <begin position="81"/>
        <end position="105"/>
    </location>
</feature>
<proteinExistence type="predicted"/>
<keyword evidence="3" id="KW-1185">Reference proteome</keyword>
<organism evidence="2 3">
    <name type="scientific">Trematosphaeria pertusa</name>
    <dbReference type="NCBI Taxonomy" id="390896"/>
    <lineage>
        <taxon>Eukaryota</taxon>
        <taxon>Fungi</taxon>
        <taxon>Dikarya</taxon>
        <taxon>Ascomycota</taxon>
        <taxon>Pezizomycotina</taxon>
        <taxon>Dothideomycetes</taxon>
        <taxon>Pleosporomycetidae</taxon>
        <taxon>Pleosporales</taxon>
        <taxon>Massarineae</taxon>
        <taxon>Trematosphaeriaceae</taxon>
        <taxon>Trematosphaeria</taxon>
    </lineage>
</organism>
<dbReference type="EMBL" id="ML987190">
    <property type="protein sequence ID" value="KAF2255389.1"/>
    <property type="molecule type" value="Genomic_DNA"/>
</dbReference>
<evidence type="ECO:0000313" key="3">
    <source>
        <dbReference type="Proteomes" id="UP000800094"/>
    </source>
</evidence>
<sequence length="200" mass="22411">MEPNKSHAYVLEIGLDRAADWMAHAEWTRSQRSSRVAVAYDSAKRVAMLSWKIGSMKHSPASACRASGVVGEASPQRVVIGQQQDVQGGSDASALSGRPARRKRWTPELRTGIPIANHPHPHRHDNTLAGPAAAKCHAPVPSFCSCERRRPFRRLLRGDCMTPRRCRTMWSWRRTGFRGYSRQRRSILRIRSISGTSSKS</sequence>
<reference evidence="2" key="1">
    <citation type="journal article" date="2020" name="Stud. Mycol.">
        <title>101 Dothideomycetes genomes: a test case for predicting lifestyles and emergence of pathogens.</title>
        <authorList>
            <person name="Haridas S."/>
            <person name="Albert R."/>
            <person name="Binder M."/>
            <person name="Bloem J."/>
            <person name="Labutti K."/>
            <person name="Salamov A."/>
            <person name="Andreopoulos B."/>
            <person name="Baker S."/>
            <person name="Barry K."/>
            <person name="Bills G."/>
            <person name="Bluhm B."/>
            <person name="Cannon C."/>
            <person name="Castanera R."/>
            <person name="Culley D."/>
            <person name="Daum C."/>
            <person name="Ezra D."/>
            <person name="Gonzalez J."/>
            <person name="Henrissat B."/>
            <person name="Kuo A."/>
            <person name="Liang C."/>
            <person name="Lipzen A."/>
            <person name="Lutzoni F."/>
            <person name="Magnuson J."/>
            <person name="Mondo S."/>
            <person name="Nolan M."/>
            <person name="Ohm R."/>
            <person name="Pangilinan J."/>
            <person name="Park H.-J."/>
            <person name="Ramirez L."/>
            <person name="Alfaro M."/>
            <person name="Sun H."/>
            <person name="Tritt A."/>
            <person name="Yoshinaga Y."/>
            <person name="Zwiers L.-H."/>
            <person name="Turgeon B."/>
            <person name="Goodwin S."/>
            <person name="Spatafora J."/>
            <person name="Crous P."/>
            <person name="Grigoriev I."/>
        </authorList>
    </citation>
    <scope>NUCLEOTIDE SEQUENCE</scope>
    <source>
        <strain evidence="2">CBS 122368</strain>
    </source>
</reference>
<name>A0A6A6IY22_9PLEO</name>
<evidence type="ECO:0000256" key="1">
    <source>
        <dbReference type="SAM" id="MobiDB-lite"/>
    </source>
</evidence>
<dbReference type="GeneID" id="54573372"/>
<dbReference type="AlphaFoldDB" id="A0A6A6IY22"/>
<evidence type="ECO:0000313" key="2">
    <source>
        <dbReference type="EMBL" id="KAF2255389.1"/>
    </source>
</evidence>
<accession>A0A6A6IY22</accession>
<protein>
    <submittedName>
        <fullName evidence="2">Uncharacterized protein</fullName>
    </submittedName>
</protein>
<gene>
    <name evidence="2" type="ORF">BU26DRAFT_155241</name>
</gene>